<dbReference type="EMBL" id="OX365700">
    <property type="protein sequence ID" value="CAI4033595.1"/>
    <property type="molecule type" value="Genomic_DNA"/>
</dbReference>
<feature type="compositionally biased region" description="Basic and acidic residues" evidence="1">
    <location>
        <begin position="1"/>
        <end position="12"/>
    </location>
</feature>
<keyword evidence="3" id="KW-1185">Reference proteome</keyword>
<organism evidence="2 3">
    <name type="scientific">Nitrospira tepida</name>
    <dbReference type="NCBI Taxonomy" id="2973512"/>
    <lineage>
        <taxon>Bacteria</taxon>
        <taxon>Pseudomonadati</taxon>
        <taxon>Nitrospirota</taxon>
        <taxon>Nitrospiria</taxon>
        <taxon>Nitrospirales</taxon>
        <taxon>Nitrospiraceae</taxon>
        <taxon>Nitrospira</taxon>
    </lineage>
</organism>
<sequence>MARQTARSERTPRSCATGVCDPQRSQGLKAPAPKGKHALVTLKGPGVFLAAQVSKQGGNTDLTFVNLDIDGRNVTSLSFAAADNLGLTEHNPYGITLLKGNAVDTFTIGFPSPLRFERELKLSVTVNEMGVVQILANVIHGAV</sequence>
<reference evidence="2" key="1">
    <citation type="submission" date="2022-10" db="EMBL/GenBank/DDBJ databases">
        <authorList>
            <person name="Koch H."/>
        </authorList>
    </citation>
    <scope>NUCLEOTIDE SEQUENCE</scope>
    <source>
        <strain evidence="2">DNF</strain>
    </source>
</reference>
<name>A0AA86N2M2_9BACT</name>
<gene>
    <name evidence="2" type="ORF">DNFV4_04036</name>
</gene>
<protein>
    <submittedName>
        <fullName evidence="2">Uncharacterized protein</fullName>
    </submittedName>
</protein>
<dbReference type="Proteomes" id="UP001179121">
    <property type="component" value="Chromosome"/>
</dbReference>
<dbReference type="KEGG" id="nti:DNFV4_04036"/>
<dbReference type="RefSeq" id="WP_289270933.1">
    <property type="nucleotide sequence ID" value="NZ_OX365700.1"/>
</dbReference>
<feature type="region of interest" description="Disordered" evidence="1">
    <location>
        <begin position="1"/>
        <end position="31"/>
    </location>
</feature>
<dbReference type="AlphaFoldDB" id="A0AA86N2M2"/>
<evidence type="ECO:0000313" key="2">
    <source>
        <dbReference type="EMBL" id="CAI4033595.1"/>
    </source>
</evidence>
<evidence type="ECO:0000256" key="1">
    <source>
        <dbReference type="SAM" id="MobiDB-lite"/>
    </source>
</evidence>
<accession>A0AA86N2M2</accession>
<evidence type="ECO:0000313" key="3">
    <source>
        <dbReference type="Proteomes" id="UP001179121"/>
    </source>
</evidence>
<proteinExistence type="predicted"/>